<dbReference type="GO" id="GO:0016757">
    <property type="term" value="F:glycosyltransferase activity"/>
    <property type="evidence" value="ECO:0007669"/>
    <property type="project" value="InterPro"/>
</dbReference>
<evidence type="ECO:0000313" key="3">
    <source>
        <dbReference type="EMBL" id="KGJ93583.1"/>
    </source>
</evidence>
<comment type="caution">
    <text evidence="3">The sequence shown here is derived from an EMBL/GenBank/DDBJ whole genome shotgun (WGS) entry which is preliminary data.</text>
</comment>
<sequence>MQKICHLTTVHPRNDIRVFYKECVSLAYFGHDINLVVADGKGNDLIAGVKVHDIGKLQGRLKRILLSSFWCYKKAVELNARLYHFHDPELLFVGLVLKLKGFNVVFDSHELTGRQIKRKFYIPKLLRNITSSIFEYIELGVSKRLDAIVVPQEAEMVSYFGQSNTKVEVLSNYVSLSEYKNFESKKGLSNKRNIKLLYSGTISNDRGLSNMLDLVEFLDERFQLILVGGFASKMEQEKAKKHLGWEKVDYRGLLERSELSSVYQEADLGLILFNPVGQYKVSTSPLKLFEYLLYGMPVITPNYGAWPNFQNKHKVTFGQDVSNTNALAEIIYTLTNNDDLYSSISHKGRDVVQRFYNWENESLKLNRLYEQILGEDHE</sequence>
<accession>A0A099KV97</accession>
<dbReference type="Proteomes" id="UP000029843">
    <property type="component" value="Unassembled WGS sequence"/>
</dbReference>
<dbReference type="GO" id="GO:0009103">
    <property type="term" value="P:lipopolysaccharide biosynthetic process"/>
    <property type="evidence" value="ECO:0007669"/>
    <property type="project" value="TreeGrafter"/>
</dbReference>
<name>A0A099KV97_COLPS</name>
<dbReference type="PATRIC" id="fig|28229.4.peg.1338"/>
<organism evidence="3 4">
    <name type="scientific">Colwellia psychrerythraea</name>
    <name type="common">Vibrio psychroerythus</name>
    <dbReference type="NCBI Taxonomy" id="28229"/>
    <lineage>
        <taxon>Bacteria</taxon>
        <taxon>Pseudomonadati</taxon>
        <taxon>Pseudomonadota</taxon>
        <taxon>Gammaproteobacteria</taxon>
        <taxon>Alteromonadales</taxon>
        <taxon>Colwelliaceae</taxon>
        <taxon>Colwellia</taxon>
    </lineage>
</organism>
<reference evidence="3 4" key="1">
    <citation type="submission" date="2014-08" db="EMBL/GenBank/DDBJ databases">
        <title>Genomic and Phenotypic Diversity of Colwellia psychrerythraea strains from Disparate Marine Basins.</title>
        <authorList>
            <person name="Techtmann S.M."/>
            <person name="Stelling S.C."/>
            <person name="Utturkar S.M."/>
            <person name="Alshibli N."/>
            <person name="Harris A."/>
            <person name="Brown S.D."/>
            <person name="Hazen T.C."/>
        </authorList>
    </citation>
    <scope>NUCLEOTIDE SEQUENCE [LARGE SCALE GENOMIC DNA]</scope>
    <source>
        <strain evidence="3 4">ND2E</strain>
    </source>
</reference>
<dbReference type="InterPro" id="IPR001296">
    <property type="entry name" value="Glyco_trans_1"/>
</dbReference>
<dbReference type="AlphaFoldDB" id="A0A099KV97"/>
<evidence type="ECO:0000259" key="2">
    <source>
        <dbReference type="Pfam" id="PF00534"/>
    </source>
</evidence>
<dbReference type="EMBL" id="JQED01000009">
    <property type="protein sequence ID" value="KGJ93583.1"/>
    <property type="molecule type" value="Genomic_DNA"/>
</dbReference>
<dbReference type="PANTHER" id="PTHR46401">
    <property type="entry name" value="GLYCOSYLTRANSFERASE WBBK-RELATED"/>
    <property type="match status" value="1"/>
</dbReference>
<evidence type="ECO:0000313" key="4">
    <source>
        <dbReference type="Proteomes" id="UP000029843"/>
    </source>
</evidence>
<dbReference type="Pfam" id="PF00534">
    <property type="entry name" value="Glycos_transf_1"/>
    <property type="match status" value="1"/>
</dbReference>
<dbReference type="SUPFAM" id="SSF53756">
    <property type="entry name" value="UDP-Glycosyltransferase/glycogen phosphorylase"/>
    <property type="match status" value="1"/>
</dbReference>
<evidence type="ECO:0000256" key="1">
    <source>
        <dbReference type="ARBA" id="ARBA00022679"/>
    </source>
</evidence>
<feature type="domain" description="Glycosyl transferase family 1" evidence="2">
    <location>
        <begin position="182"/>
        <end position="349"/>
    </location>
</feature>
<protein>
    <recommendedName>
        <fullName evidence="2">Glycosyl transferase family 1 domain-containing protein</fullName>
    </recommendedName>
</protein>
<proteinExistence type="predicted"/>
<dbReference type="Gene3D" id="3.40.50.2000">
    <property type="entry name" value="Glycogen Phosphorylase B"/>
    <property type="match status" value="2"/>
</dbReference>
<gene>
    <name evidence="3" type="ORF">ND2E_2312</name>
</gene>
<dbReference type="PANTHER" id="PTHR46401:SF2">
    <property type="entry name" value="GLYCOSYLTRANSFERASE WBBK-RELATED"/>
    <property type="match status" value="1"/>
</dbReference>
<keyword evidence="1" id="KW-0808">Transferase</keyword>